<dbReference type="PANTHER" id="PTHR13593">
    <property type="match status" value="1"/>
</dbReference>
<evidence type="ECO:0000313" key="3">
    <source>
        <dbReference type="EMBL" id="ETO28414.1"/>
    </source>
</evidence>
<feature type="coiled-coil region" evidence="1">
    <location>
        <begin position="12"/>
        <end position="40"/>
    </location>
</feature>
<proteinExistence type="predicted"/>
<reference evidence="3 4" key="1">
    <citation type="journal article" date="2013" name="Curr. Biol.">
        <title>The Genome of the Foraminiferan Reticulomyxa filosa.</title>
        <authorList>
            <person name="Glockner G."/>
            <person name="Hulsmann N."/>
            <person name="Schleicher M."/>
            <person name="Noegel A.A."/>
            <person name="Eichinger L."/>
            <person name="Gallinger C."/>
            <person name="Pawlowski J."/>
            <person name="Sierra R."/>
            <person name="Euteneuer U."/>
            <person name="Pillet L."/>
            <person name="Moustafa A."/>
            <person name="Platzer M."/>
            <person name="Groth M."/>
            <person name="Szafranski K."/>
            <person name="Schliwa M."/>
        </authorList>
    </citation>
    <scope>NUCLEOTIDE SEQUENCE [LARGE SCALE GENOMIC DNA]</scope>
</reference>
<dbReference type="InterPro" id="IPR017946">
    <property type="entry name" value="PLC-like_Pdiesterase_TIM-brl"/>
</dbReference>
<dbReference type="Gene3D" id="3.20.20.190">
    <property type="entry name" value="Phosphatidylinositol (PI) phosphodiesterase"/>
    <property type="match status" value="1"/>
</dbReference>
<comment type="caution">
    <text evidence="3">The sequence shown here is derived from an EMBL/GenBank/DDBJ whole genome shotgun (WGS) entry which is preliminary data.</text>
</comment>
<evidence type="ECO:0000256" key="1">
    <source>
        <dbReference type="SAM" id="Coils"/>
    </source>
</evidence>
<dbReference type="SUPFAM" id="SSF51695">
    <property type="entry name" value="PLC-like phosphodiesterases"/>
    <property type="match status" value="1"/>
</dbReference>
<dbReference type="GO" id="GO:0006629">
    <property type="term" value="P:lipid metabolic process"/>
    <property type="evidence" value="ECO:0007669"/>
    <property type="project" value="InterPro"/>
</dbReference>
<dbReference type="AlphaFoldDB" id="X6NRT9"/>
<dbReference type="PANTHER" id="PTHR13593:SF113">
    <property type="entry name" value="SI:DKEY-266F7.9"/>
    <property type="match status" value="1"/>
</dbReference>
<dbReference type="PROSITE" id="PS50007">
    <property type="entry name" value="PIPLC_X_DOMAIN"/>
    <property type="match status" value="1"/>
</dbReference>
<dbReference type="InterPro" id="IPR051057">
    <property type="entry name" value="PI-PLC_domain"/>
</dbReference>
<keyword evidence="1" id="KW-0175">Coiled coil</keyword>
<evidence type="ECO:0000313" key="4">
    <source>
        <dbReference type="Proteomes" id="UP000023152"/>
    </source>
</evidence>
<organism evidence="3 4">
    <name type="scientific">Reticulomyxa filosa</name>
    <dbReference type="NCBI Taxonomy" id="46433"/>
    <lineage>
        <taxon>Eukaryota</taxon>
        <taxon>Sar</taxon>
        <taxon>Rhizaria</taxon>
        <taxon>Retaria</taxon>
        <taxon>Foraminifera</taxon>
        <taxon>Monothalamids</taxon>
        <taxon>Reticulomyxidae</taxon>
        <taxon>Reticulomyxa</taxon>
    </lineage>
</organism>
<feature type="compositionally biased region" description="Low complexity" evidence="2">
    <location>
        <begin position="280"/>
        <end position="300"/>
    </location>
</feature>
<feature type="region of interest" description="Disordered" evidence="2">
    <location>
        <begin position="277"/>
        <end position="300"/>
    </location>
</feature>
<protein>
    <recommendedName>
        <fullName evidence="5">Phosphatidylinositol-specific phospholipase C X domain-containing protein</fullName>
    </recommendedName>
</protein>
<dbReference type="GO" id="GO:0008081">
    <property type="term" value="F:phosphoric diester hydrolase activity"/>
    <property type="evidence" value="ECO:0007669"/>
    <property type="project" value="InterPro"/>
</dbReference>
<evidence type="ECO:0000256" key="2">
    <source>
        <dbReference type="SAM" id="MobiDB-lite"/>
    </source>
</evidence>
<name>X6NRT9_RETFI</name>
<dbReference type="EMBL" id="ASPP01006687">
    <property type="protein sequence ID" value="ETO28414.1"/>
    <property type="molecule type" value="Genomic_DNA"/>
</dbReference>
<dbReference type="Proteomes" id="UP000023152">
    <property type="component" value="Unassembled WGS sequence"/>
</dbReference>
<keyword evidence="4" id="KW-1185">Reference proteome</keyword>
<gene>
    <name evidence="3" type="ORF">RFI_08713</name>
</gene>
<evidence type="ECO:0008006" key="5">
    <source>
        <dbReference type="Google" id="ProtNLM"/>
    </source>
</evidence>
<dbReference type="OrthoDB" id="1046782at2759"/>
<accession>X6NRT9</accession>
<sequence length="355" mass="41551">MKKIRKKSQKLLEFLKFASEEQEQDKKEKKQKKQQEKENDGQVPLKCWMKEFEDIPLSYLTLPGTHNAHAYKFKWVFSFLSNFTINQHWDIYRHLKGSLSITNNFLKKKKKKKLSDVQKVLCWQYPNGDIVCAHRFFVSVKFEKVMKHVGKYLNKYPSEIVILRVKCENGWKSNPPTVNQLIEIAKKYVGNRLAPFTSDANYSKALLDMKIKDLLARQWNVILFYEFEYNEYQMVTSWLHTQSELPKPLLYNIVEWIQGIPDNKKAFRNMYSRNQDEHSNAAIKSNTSSNSKSNDKNNVSIDLPKQLDKIQSDPFFSSSLKNEDSSTNESSLLLFHGKGEDEDCAAPLSNITHYP</sequence>